<evidence type="ECO:0000313" key="4">
    <source>
        <dbReference type="Proteomes" id="UP000008068"/>
    </source>
</evidence>
<sequence>MSFIQVIPIILLLVQLSLAANLDVISIENPFKNSRHCQKIKVQKGSKFDALRDHLLENGCSYPEFKQNYLEIPSDFSEIDGYPFIEEVHPICSKDEHLLLRICFSKNPTRLFGRPQMVRFDFSYGIRQIQKFQFQFETSDGTLYQFAISDRYLSTSTCLISGTFGRCTAKQTSIVFEIRKKFENAPIESTVAGSIPWTLLGVAATVIFFFSLMLIGFLWYRRTRRLEPKEQKMFIVHSRMPSIHVPDVPHNTGIPFIDDDDALVFEI</sequence>
<accession>G0NTE4</accession>
<feature type="signal peptide" evidence="2">
    <location>
        <begin position="1"/>
        <end position="19"/>
    </location>
</feature>
<proteinExistence type="predicted"/>
<protein>
    <submittedName>
        <fullName evidence="3">Uncharacterized protein</fullName>
    </submittedName>
</protein>
<dbReference type="EMBL" id="GL379943">
    <property type="protein sequence ID" value="EGT37212.1"/>
    <property type="molecule type" value="Genomic_DNA"/>
</dbReference>
<feature type="chain" id="PRO_5003406272" evidence="2">
    <location>
        <begin position="20"/>
        <end position="267"/>
    </location>
</feature>
<organism evidence="4">
    <name type="scientific">Caenorhabditis brenneri</name>
    <name type="common">Nematode worm</name>
    <dbReference type="NCBI Taxonomy" id="135651"/>
    <lineage>
        <taxon>Eukaryota</taxon>
        <taxon>Metazoa</taxon>
        <taxon>Ecdysozoa</taxon>
        <taxon>Nematoda</taxon>
        <taxon>Chromadorea</taxon>
        <taxon>Rhabditida</taxon>
        <taxon>Rhabditina</taxon>
        <taxon>Rhabditomorpha</taxon>
        <taxon>Rhabditoidea</taxon>
        <taxon>Rhabditidae</taxon>
        <taxon>Peloderinae</taxon>
        <taxon>Caenorhabditis</taxon>
    </lineage>
</organism>
<keyword evidence="1" id="KW-0472">Membrane</keyword>
<dbReference type="Proteomes" id="UP000008068">
    <property type="component" value="Unassembled WGS sequence"/>
</dbReference>
<keyword evidence="2" id="KW-0732">Signal</keyword>
<evidence type="ECO:0000313" key="3">
    <source>
        <dbReference type="EMBL" id="EGT37212.1"/>
    </source>
</evidence>
<dbReference type="OMA" id="VHERIRM"/>
<dbReference type="eggNOG" id="ENOG502TI8A">
    <property type="taxonomic scope" value="Eukaryota"/>
</dbReference>
<feature type="transmembrane region" description="Helical" evidence="1">
    <location>
        <begin position="197"/>
        <end position="220"/>
    </location>
</feature>
<dbReference type="InParanoid" id="G0NTE4"/>
<dbReference type="OrthoDB" id="5870039at2759"/>
<reference evidence="4" key="1">
    <citation type="submission" date="2011-07" db="EMBL/GenBank/DDBJ databases">
        <authorList>
            <consortium name="Caenorhabditis brenneri Sequencing and Analysis Consortium"/>
            <person name="Wilson R.K."/>
        </authorList>
    </citation>
    <scope>NUCLEOTIDE SEQUENCE [LARGE SCALE GENOMIC DNA]</scope>
    <source>
        <strain evidence="4">PB2801</strain>
    </source>
</reference>
<name>G0NTE4_CAEBE</name>
<dbReference type="HOGENOM" id="CLU_1070529_0_0_1"/>
<dbReference type="AlphaFoldDB" id="G0NTE4"/>
<evidence type="ECO:0000256" key="1">
    <source>
        <dbReference type="SAM" id="Phobius"/>
    </source>
</evidence>
<dbReference type="FunCoup" id="G0NTE4">
    <property type="interactions" value="1052"/>
</dbReference>
<keyword evidence="4" id="KW-1185">Reference proteome</keyword>
<keyword evidence="1" id="KW-1133">Transmembrane helix</keyword>
<evidence type="ECO:0000256" key="2">
    <source>
        <dbReference type="SAM" id="SignalP"/>
    </source>
</evidence>
<keyword evidence="1" id="KW-0812">Transmembrane</keyword>
<gene>
    <name evidence="3" type="ORF">CAEBREN_18120</name>
</gene>